<comment type="catalytic activity">
    <reaction evidence="11">
        <text>L-seryl-[protein] + ATP = O-phospho-L-seryl-[protein] + ADP + H(+)</text>
        <dbReference type="Rhea" id="RHEA:17989"/>
        <dbReference type="Rhea" id="RHEA-COMP:9863"/>
        <dbReference type="Rhea" id="RHEA-COMP:11604"/>
        <dbReference type="ChEBI" id="CHEBI:15378"/>
        <dbReference type="ChEBI" id="CHEBI:29999"/>
        <dbReference type="ChEBI" id="CHEBI:30616"/>
        <dbReference type="ChEBI" id="CHEBI:83421"/>
        <dbReference type="ChEBI" id="CHEBI:456216"/>
        <dbReference type="EC" id="2.7.11.1"/>
    </reaction>
</comment>
<dbReference type="PROSITE" id="PS00109">
    <property type="entry name" value="PROTEIN_KINASE_TYR"/>
    <property type="match status" value="1"/>
</dbReference>
<dbReference type="STRING" id="1182543.W9W9M4"/>
<dbReference type="InterPro" id="IPR011009">
    <property type="entry name" value="Kinase-like_dom_sf"/>
</dbReference>
<evidence type="ECO:0000259" key="12">
    <source>
        <dbReference type="PROSITE" id="PS50011"/>
    </source>
</evidence>
<evidence type="ECO:0000256" key="4">
    <source>
        <dbReference type="ARBA" id="ARBA00012513"/>
    </source>
</evidence>
<evidence type="ECO:0000256" key="11">
    <source>
        <dbReference type="ARBA" id="ARBA00048679"/>
    </source>
</evidence>
<keyword evidence="7" id="KW-0158">Chromosome</keyword>
<dbReference type="EC" id="2.7.11.1" evidence="4"/>
<name>W9W9M4_9EURO</name>
<comment type="subunit">
    <text evidence="3">Component of the EKC/KEOPS complex composed of at least BUD32, CGI121, GON7, KAE1 and PCC1; the whole complex dimerizes.</text>
</comment>
<sequence>MTLQGLDFLHQAGVVHTDISPNNILLGIKEAVVLFKLEQAELENPSPRKVLANRAIHLSYTLPITFSEPVIGYLGAVRLGEPGQKHSGDVRTGSLKVSETCTGDNGIYVSLVWLRPRSKITGSP</sequence>
<organism evidence="13 14">
    <name type="scientific">Cladophialophora psammophila CBS 110553</name>
    <dbReference type="NCBI Taxonomy" id="1182543"/>
    <lineage>
        <taxon>Eukaryota</taxon>
        <taxon>Fungi</taxon>
        <taxon>Dikarya</taxon>
        <taxon>Ascomycota</taxon>
        <taxon>Pezizomycotina</taxon>
        <taxon>Eurotiomycetes</taxon>
        <taxon>Chaetothyriomycetidae</taxon>
        <taxon>Chaetothyriales</taxon>
        <taxon>Herpotrichiellaceae</taxon>
        <taxon>Cladophialophora</taxon>
    </lineage>
</organism>
<evidence type="ECO:0000256" key="7">
    <source>
        <dbReference type="ARBA" id="ARBA00022895"/>
    </source>
</evidence>
<evidence type="ECO:0000313" key="13">
    <source>
        <dbReference type="EMBL" id="EXJ61226.1"/>
    </source>
</evidence>
<dbReference type="GO" id="GO:0005524">
    <property type="term" value="F:ATP binding"/>
    <property type="evidence" value="ECO:0007669"/>
    <property type="project" value="InterPro"/>
</dbReference>
<dbReference type="GO" id="GO:0004674">
    <property type="term" value="F:protein serine/threonine kinase activity"/>
    <property type="evidence" value="ECO:0007669"/>
    <property type="project" value="UniProtKB-EC"/>
</dbReference>
<evidence type="ECO:0000256" key="1">
    <source>
        <dbReference type="ARBA" id="ARBA00003747"/>
    </source>
</evidence>
<dbReference type="SUPFAM" id="SSF56112">
    <property type="entry name" value="Protein kinase-like (PK-like)"/>
    <property type="match status" value="1"/>
</dbReference>
<evidence type="ECO:0000313" key="14">
    <source>
        <dbReference type="Proteomes" id="UP000019471"/>
    </source>
</evidence>
<dbReference type="PROSITE" id="PS50011">
    <property type="entry name" value="PROTEIN_KINASE_DOM"/>
    <property type="match status" value="1"/>
</dbReference>
<gene>
    <name evidence="13" type="ORF">A1O5_12018</name>
</gene>
<dbReference type="GeneID" id="19196704"/>
<dbReference type="EMBL" id="AMGX01000030">
    <property type="protein sequence ID" value="EXJ61226.1"/>
    <property type="molecule type" value="Genomic_DNA"/>
</dbReference>
<comment type="function">
    <text evidence="1">Component of the EKC/KEOPS complex that is required for the formation of a threonylcarbamoyl group on adenosine at position 37 (t(6)A37) in tRNAs that read codons beginning with adenine. The complex is probably involved in the transfer of the threonylcarbamoyl moiety of threonylcarbamoyl-AMP (TC-AMP) to the N6 group of A37. BUD32 has ATPase activity in the context of the EKC/KEOPS complex and likely plays a supporting role to the catalytic subunit KAE1. The EKC/KEOPS complex also promotes both telomere uncapping and telomere elongation. The complex is required for efficient recruitment of transcriptional coactivators.</text>
</comment>
<comment type="caution">
    <text evidence="13">The sequence shown here is derived from an EMBL/GenBank/DDBJ whole genome shotgun (WGS) entry which is preliminary data.</text>
</comment>
<evidence type="ECO:0000256" key="2">
    <source>
        <dbReference type="ARBA" id="ARBA00004574"/>
    </source>
</evidence>
<dbReference type="Gene3D" id="1.10.510.10">
    <property type="entry name" value="Transferase(Phosphotransferase) domain 1"/>
    <property type="match status" value="1"/>
</dbReference>
<evidence type="ECO:0000256" key="6">
    <source>
        <dbReference type="ARBA" id="ARBA00019973"/>
    </source>
</evidence>
<dbReference type="RefSeq" id="XP_007750777.1">
    <property type="nucleotide sequence ID" value="XM_007752587.1"/>
</dbReference>
<comment type="subcellular location">
    <subcellularLocation>
        <location evidence="2">Chromosome</location>
        <location evidence="2">Telomere</location>
    </subcellularLocation>
</comment>
<comment type="catalytic activity">
    <reaction evidence="10">
        <text>L-threonyl-[protein] + ATP = O-phospho-L-threonyl-[protein] + ADP + H(+)</text>
        <dbReference type="Rhea" id="RHEA:46608"/>
        <dbReference type="Rhea" id="RHEA-COMP:11060"/>
        <dbReference type="Rhea" id="RHEA-COMP:11605"/>
        <dbReference type="ChEBI" id="CHEBI:15378"/>
        <dbReference type="ChEBI" id="CHEBI:30013"/>
        <dbReference type="ChEBI" id="CHEBI:30616"/>
        <dbReference type="ChEBI" id="CHEBI:61977"/>
        <dbReference type="ChEBI" id="CHEBI:456216"/>
        <dbReference type="EC" id="2.7.11.1"/>
    </reaction>
</comment>
<dbReference type="AlphaFoldDB" id="W9W9M4"/>
<proteinExistence type="predicted"/>
<dbReference type="GO" id="GO:0000781">
    <property type="term" value="C:chromosome, telomeric region"/>
    <property type="evidence" value="ECO:0007669"/>
    <property type="project" value="UniProtKB-SubCell"/>
</dbReference>
<dbReference type="Proteomes" id="UP000019471">
    <property type="component" value="Unassembled WGS sequence"/>
</dbReference>
<dbReference type="InterPro" id="IPR008266">
    <property type="entry name" value="Tyr_kinase_AS"/>
</dbReference>
<dbReference type="OrthoDB" id="5979581at2759"/>
<dbReference type="HOGENOM" id="CLU_2003688_0_0_1"/>
<evidence type="ECO:0000256" key="10">
    <source>
        <dbReference type="ARBA" id="ARBA00047899"/>
    </source>
</evidence>
<evidence type="ECO:0000256" key="8">
    <source>
        <dbReference type="ARBA" id="ARBA00030980"/>
    </source>
</evidence>
<evidence type="ECO:0000256" key="9">
    <source>
        <dbReference type="ARBA" id="ARBA00033194"/>
    </source>
</evidence>
<keyword evidence="7" id="KW-0779">Telomere</keyword>
<reference evidence="13 14" key="1">
    <citation type="submission" date="2013-03" db="EMBL/GenBank/DDBJ databases">
        <title>The Genome Sequence of Cladophialophora psammophila CBS 110553.</title>
        <authorList>
            <consortium name="The Broad Institute Genomics Platform"/>
            <person name="Cuomo C."/>
            <person name="de Hoog S."/>
            <person name="Gorbushina A."/>
            <person name="Walker B."/>
            <person name="Young S.K."/>
            <person name="Zeng Q."/>
            <person name="Gargeya S."/>
            <person name="Fitzgerald M."/>
            <person name="Haas B."/>
            <person name="Abouelleil A."/>
            <person name="Allen A.W."/>
            <person name="Alvarado L."/>
            <person name="Arachchi H.M."/>
            <person name="Berlin A.M."/>
            <person name="Chapman S.B."/>
            <person name="Gainer-Dewar J."/>
            <person name="Goldberg J."/>
            <person name="Griggs A."/>
            <person name="Gujja S."/>
            <person name="Hansen M."/>
            <person name="Howarth C."/>
            <person name="Imamovic A."/>
            <person name="Ireland A."/>
            <person name="Larimer J."/>
            <person name="McCowan C."/>
            <person name="Murphy C."/>
            <person name="Pearson M."/>
            <person name="Poon T.W."/>
            <person name="Priest M."/>
            <person name="Roberts A."/>
            <person name="Saif S."/>
            <person name="Shea T."/>
            <person name="Sisk P."/>
            <person name="Sykes S."/>
            <person name="Wortman J."/>
            <person name="Nusbaum C."/>
            <person name="Birren B."/>
        </authorList>
    </citation>
    <scope>NUCLEOTIDE SEQUENCE [LARGE SCALE GENOMIC DNA]</scope>
    <source>
        <strain evidence="13 14">CBS 110553</strain>
    </source>
</reference>
<dbReference type="InterPro" id="IPR000719">
    <property type="entry name" value="Prot_kinase_dom"/>
</dbReference>
<evidence type="ECO:0000256" key="5">
    <source>
        <dbReference type="ARBA" id="ARBA00013948"/>
    </source>
</evidence>
<evidence type="ECO:0000256" key="3">
    <source>
        <dbReference type="ARBA" id="ARBA00011534"/>
    </source>
</evidence>
<feature type="domain" description="Protein kinase" evidence="12">
    <location>
        <begin position="1"/>
        <end position="124"/>
    </location>
</feature>
<protein>
    <recommendedName>
        <fullName evidence="6">EKC/KEOPS complex subunit BUD32</fullName>
        <ecNumber evidence="4">2.7.11.1</ecNumber>
    </recommendedName>
    <alternativeName>
        <fullName evidence="8 9">Atypical Serine/threonine protein kinase BUD32</fullName>
    </alternativeName>
    <alternativeName>
        <fullName evidence="5">EKC/KEOPS complex subunit bud32</fullName>
    </alternativeName>
</protein>
<keyword evidence="14" id="KW-1185">Reference proteome</keyword>
<accession>W9W9M4</accession>